<feature type="chain" id="PRO_5005656465" evidence="2">
    <location>
        <begin position="20"/>
        <end position="130"/>
    </location>
</feature>
<feature type="compositionally biased region" description="Basic residues" evidence="1">
    <location>
        <begin position="73"/>
        <end position="85"/>
    </location>
</feature>
<feature type="signal peptide" evidence="2">
    <location>
        <begin position="1"/>
        <end position="19"/>
    </location>
</feature>
<sequence length="130" mass="15147">MIYVVQLLAMWFTSAPVLCKWNSSALLSLVLPPVCCHHKCFLLVNALLFSFIYAVRTSVQNGRYTRSSDSHKVQRHRHRHAHARRTPSAENVEVESLTRKRRNRHMTLMKPFWPWPQKASSQPFANLPSH</sequence>
<reference evidence="4" key="1">
    <citation type="submission" date="2017-02" db="UniProtKB">
        <authorList>
            <consortium name="WormBaseParasite"/>
        </authorList>
    </citation>
    <scope>IDENTIFICATION</scope>
</reference>
<name>A0A0M3HXK9_ASCLU</name>
<evidence type="ECO:0000256" key="2">
    <source>
        <dbReference type="SAM" id="SignalP"/>
    </source>
</evidence>
<evidence type="ECO:0000256" key="1">
    <source>
        <dbReference type="SAM" id="MobiDB-lite"/>
    </source>
</evidence>
<dbReference type="AlphaFoldDB" id="A0A0M3HXK9"/>
<proteinExistence type="predicted"/>
<organism evidence="3 4">
    <name type="scientific">Ascaris lumbricoides</name>
    <name type="common">Giant roundworm</name>
    <dbReference type="NCBI Taxonomy" id="6252"/>
    <lineage>
        <taxon>Eukaryota</taxon>
        <taxon>Metazoa</taxon>
        <taxon>Ecdysozoa</taxon>
        <taxon>Nematoda</taxon>
        <taxon>Chromadorea</taxon>
        <taxon>Rhabditida</taxon>
        <taxon>Spirurina</taxon>
        <taxon>Ascaridomorpha</taxon>
        <taxon>Ascaridoidea</taxon>
        <taxon>Ascarididae</taxon>
        <taxon>Ascaris</taxon>
    </lineage>
</organism>
<evidence type="ECO:0000313" key="4">
    <source>
        <dbReference type="WBParaSite" id="ALUE_0000808401-mRNA-1"/>
    </source>
</evidence>
<keyword evidence="3" id="KW-1185">Reference proteome</keyword>
<evidence type="ECO:0000313" key="3">
    <source>
        <dbReference type="Proteomes" id="UP000036681"/>
    </source>
</evidence>
<dbReference type="WBParaSite" id="ALUE_0000808401-mRNA-1">
    <property type="protein sequence ID" value="ALUE_0000808401-mRNA-1"/>
    <property type="gene ID" value="ALUE_0000808401"/>
</dbReference>
<protein>
    <submittedName>
        <fullName evidence="4">Secreted protein</fullName>
    </submittedName>
</protein>
<dbReference type="Proteomes" id="UP000036681">
    <property type="component" value="Unplaced"/>
</dbReference>
<feature type="region of interest" description="Disordered" evidence="1">
    <location>
        <begin position="65"/>
        <end position="97"/>
    </location>
</feature>
<accession>A0A0M3HXK9</accession>
<keyword evidence="2" id="KW-0732">Signal</keyword>